<feature type="transmembrane region" description="Helical" evidence="9">
    <location>
        <begin position="289"/>
        <end position="315"/>
    </location>
</feature>
<keyword evidence="3 11" id="KW-0328">Glycosyltransferase</keyword>
<evidence type="ECO:0000313" key="11">
    <source>
        <dbReference type="EMBL" id="SKC69506.1"/>
    </source>
</evidence>
<evidence type="ECO:0000256" key="1">
    <source>
        <dbReference type="ARBA" id="ARBA00004651"/>
    </source>
</evidence>
<feature type="transmembrane region" description="Helical" evidence="9">
    <location>
        <begin position="57"/>
        <end position="77"/>
    </location>
</feature>
<reference evidence="11 12" key="1">
    <citation type="submission" date="2017-02" db="EMBL/GenBank/DDBJ databases">
        <authorList>
            <person name="Peterson S.W."/>
        </authorList>
    </citation>
    <scope>NUCLEOTIDE SEQUENCE [LARGE SCALE GENOMIC DNA]</scope>
    <source>
        <strain evidence="11 12">VKM Ac-2059</strain>
    </source>
</reference>
<dbReference type="RefSeq" id="WP_079728824.1">
    <property type="nucleotide sequence ID" value="NZ_FUZP01000003.1"/>
</dbReference>
<dbReference type="GO" id="GO:0009103">
    <property type="term" value="P:lipopolysaccharide biosynthetic process"/>
    <property type="evidence" value="ECO:0007669"/>
    <property type="project" value="UniProtKB-ARBA"/>
</dbReference>
<organism evidence="11 12">
    <name type="scientific">Okibacterium fritillariae</name>
    <dbReference type="NCBI Taxonomy" id="123320"/>
    <lineage>
        <taxon>Bacteria</taxon>
        <taxon>Bacillati</taxon>
        <taxon>Actinomycetota</taxon>
        <taxon>Actinomycetes</taxon>
        <taxon>Micrococcales</taxon>
        <taxon>Microbacteriaceae</taxon>
        <taxon>Okibacterium</taxon>
    </lineage>
</organism>
<evidence type="ECO:0000256" key="6">
    <source>
        <dbReference type="ARBA" id="ARBA00022989"/>
    </source>
</evidence>
<dbReference type="Pfam" id="PF13231">
    <property type="entry name" value="PMT_2"/>
    <property type="match status" value="1"/>
</dbReference>
<keyword evidence="2" id="KW-1003">Cell membrane</keyword>
<dbReference type="PANTHER" id="PTHR33908">
    <property type="entry name" value="MANNOSYLTRANSFERASE YKCB-RELATED"/>
    <property type="match status" value="1"/>
</dbReference>
<feature type="transmembrane region" description="Helical" evidence="9">
    <location>
        <begin position="386"/>
        <end position="405"/>
    </location>
</feature>
<accession>A0A1T5L0E2</accession>
<feature type="transmembrane region" description="Helical" evidence="9">
    <location>
        <begin position="249"/>
        <end position="269"/>
    </location>
</feature>
<dbReference type="GO" id="GO:0005886">
    <property type="term" value="C:plasma membrane"/>
    <property type="evidence" value="ECO:0007669"/>
    <property type="project" value="UniProtKB-SubCell"/>
</dbReference>
<feature type="transmembrane region" description="Helical" evidence="9">
    <location>
        <begin position="152"/>
        <end position="168"/>
    </location>
</feature>
<evidence type="ECO:0000256" key="9">
    <source>
        <dbReference type="SAM" id="Phobius"/>
    </source>
</evidence>
<gene>
    <name evidence="11" type="ORF">SAMN06309945_2826</name>
</gene>
<evidence type="ECO:0000256" key="8">
    <source>
        <dbReference type="SAM" id="MobiDB-lite"/>
    </source>
</evidence>
<dbReference type="InterPro" id="IPR038731">
    <property type="entry name" value="RgtA/B/C-like"/>
</dbReference>
<protein>
    <submittedName>
        <fullName evidence="11">Mannosyltransferase</fullName>
    </submittedName>
</protein>
<evidence type="ECO:0000256" key="7">
    <source>
        <dbReference type="ARBA" id="ARBA00023136"/>
    </source>
</evidence>
<dbReference type="AlphaFoldDB" id="A0A1T5L0E2"/>
<keyword evidence="12" id="KW-1185">Reference proteome</keyword>
<feature type="compositionally biased region" description="Low complexity" evidence="8">
    <location>
        <begin position="13"/>
        <end position="24"/>
    </location>
</feature>
<evidence type="ECO:0000313" key="12">
    <source>
        <dbReference type="Proteomes" id="UP000190857"/>
    </source>
</evidence>
<name>A0A1T5L0E2_9MICO</name>
<feature type="transmembrane region" description="Helical" evidence="9">
    <location>
        <begin position="349"/>
        <end position="374"/>
    </location>
</feature>
<keyword evidence="7 9" id="KW-0472">Membrane</keyword>
<proteinExistence type="predicted"/>
<feature type="compositionally biased region" description="Polar residues" evidence="8">
    <location>
        <begin position="1"/>
        <end position="10"/>
    </location>
</feature>
<dbReference type="OrthoDB" id="5318634at2"/>
<feature type="region of interest" description="Disordered" evidence="8">
    <location>
        <begin position="1"/>
        <end position="24"/>
    </location>
</feature>
<keyword evidence="4 11" id="KW-0808">Transferase</keyword>
<dbReference type="EMBL" id="FUZP01000003">
    <property type="protein sequence ID" value="SKC69506.1"/>
    <property type="molecule type" value="Genomic_DNA"/>
</dbReference>
<evidence type="ECO:0000256" key="4">
    <source>
        <dbReference type="ARBA" id="ARBA00022679"/>
    </source>
</evidence>
<evidence type="ECO:0000256" key="5">
    <source>
        <dbReference type="ARBA" id="ARBA00022692"/>
    </source>
</evidence>
<evidence type="ECO:0000259" key="10">
    <source>
        <dbReference type="Pfam" id="PF13231"/>
    </source>
</evidence>
<keyword evidence="5 9" id="KW-0812">Transmembrane</keyword>
<dbReference type="GO" id="GO:0016763">
    <property type="term" value="F:pentosyltransferase activity"/>
    <property type="evidence" value="ECO:0007669"/>
    <property type="project" value="TreeGrafter"/>
</dbReference>
<dbReference type="GO" id="GO:0010041">
    <property type="term" value="P:response to iron(III) ion"/>
    <property type="evidence" value="ECO:0007669"/>
    <property type="project" value="TreeGrafter"/>
</dbReference>
<comment type="subcellular location">
    <subcellularLocation>
        <location evidence="1">Cell membrane</location>
        <topology evidence="1">Multi-pass membrane protein</topology>
    </subcellularLocation>
</comment>
<evidence type="ECO:0000256" key="2">
    <source>
        <dbReference type="ARBA" id="ARBA00022475"/>
    </source>
</evidence>
<evidence type="ECO:0000256" key="3">
    <source>
        <dbReference type="ARBA" id="ARBA00022676"/>
    </source>
</evidence>
<dbReference type="InterPro" id="IPR050297">
    <property type="entry name" value="LipidA_mod_glycosyltrf_83"/>
</dbReference>
<sequence length="542" mass="58057">MSTSPLTEPTPTVRAASPARSADAADVTLAARDSARPGLRGPRLPARLRTARTRHTLIPWAIGLLAALVSAAGSGNASYWGDEAASVMSAERSIPNLFALLGNIDAVHGSYYLFLHFWTGLVGTGEFAVRLPSAVAVGVAAAGTVMLGRQLLGGRAAIVAGLLFAVIPQVTMMGQEARSYAFGMAAAVWLTNWLVALVRRRDLSPRTWALFGVAVAACLYLFLYLALLALVHVAVFVAFKPGARMWRAWARSLVLAAVLAAPVVVFGLAQRGQIGFLARRNYATLESALVGQWFGSAFFAVAAWALIVVGLVAAVRSGWRAALVLGVWVIAPTALLFLGNALVTPMYNLRYVAFCTPAVALLMGFGVTALAALVRRRRREGGATGWMLPALAILTVASLAAPVYLAQRGPYGKDGGSDLRQVADAIERNASPGDAVVFAEDIKPSQKPRLSIDLYPDRFAGLTDVALVTPFTARDQLWDVVRPLPEAAPALLEHNTVWAVEREGRSLEDIAELQRLGFYPQQMIQVNRSVIYRMVRTPPELP</sequence>
<feature type="transmembrane region" description="Helical" evidence="9">
    <location>
        <begin position="210"/>
        <end position="237"/>
    </location>
</feature>
<feature type="domain" description="Glycosyltransferase RgtA/B/C/D-like" evidence="10">
    <location>
        <begin position="113"/>
        <end position="265"/>
    </location>
</feature>
<dbReference type="PANTHER" id="PTHR33908:SF3">
    <property type="entry name" value="UNDECAPRENYL PHOSPHATE-ALPHA-4-AMINO-4-DEOXY-L-ARABINOSE ARABINOSYL TRANSFERASE"/>
    <property type="match status" value="1"/>
</dbReference>
<dbReference type="STRING" id="123320.SAMN06309945_2826"/>
<feature type="transmembrane region" description="Helical" evidence="9">
    <location>
        <begin position="322"/>
        <end position="343"/>
    </location>
</feature>
<feature type="transmembrane region" description="Helical" evidence="9">
    <location>
        <begin position="180"/>
        <end position="198"/>
    </location>
</feature>
<feature type="transmembrane region" description="Helical" evidence="9">
    <location>
        <begin position="127"/>
        <end position="146"/>
    </location>
</feature>
<dbReference type="Proteomes" id="UP000190857">
    <property type="component" value="Unassembled WGS sequence"/>
</dbReference>
<keyword evidence="6 9" id="KW-1133">Transmembrane helix</keyword>